<dbReference type="EMBL" id="CP151087">
    <property type="protein sequence ID" value="WZN53857.1"/>
    <property type="molecule type" value="Genomic_DNA"/>
</dbReference>
<name>A0ACD5BW81_9SPHI</name>
<sequence>MMLSFLNIGNVFNKSYDPDQALKYYQRALDLAKELLETRNRANISTNIGNIDMPKTH</sequence>
<evidence type="ECO:0000313" key="1">
    <source>
        <dbReference type="EMBL" id="WZN53857.1"/>
    </source>
</evidence>
<gene>
    <name evidence="1" type="ORF">AACH28_14495</name>
</gene>
<evidence type="ECO:0000313" key="2">
    <source>
        <dbReference type="Proteomes" id="UP001485301"/>
    </source>
</evidence>
<proteinExistence type="predicted"/>
<accession>A0ACD5BW81</accession>
<dbReference type="Proteomes" id="UP001485301">
    <property type="component" value="Chromosome"/>
</dbReference>
<keyword evidence="2" id="KW-1185">Reference proteome</keyword>
<organism evidence="1 2">
    <name type="scientific">Sphingobacterium thalpophilum</name>
    <dbReference type="NCBI Taxonomy" id="259"/>
    <lineage>
        <taxon>Bacteria</taxon>
        <taxon>Pseudomonadati</taxon>
        <taxon>Bacteroidota</taxon>
        <taxon>Sphingobacteriia</taxon>
        <taxon>Sphingobacteriales</taxon>
        <taxon>Sphingobacteriaceae</taxon>
        <taxon>Sphingobacterium</taxon>
    </lineage>
</organism>
<protein>
    <submittedName>
        <fullName evidence="1">Tetratricopeptide repeat protein</fullName>
    </submittedName>
</protein>
<reference evidence="1" key="1">
    <citation type="submission" date="2024-04" db="EMBL/GenBank/DDBJ databases">
        <title>Complete genome sequence of Sphingobacterium thalpophiium BAA-1094.</title>
        <authorList>
            <person name="Adaikpoh B.I."/>
        </authorList>
    </citation>
    <scope>NUCLEOTIDE SEQUENCE</scope>
    <source>
        <strain evidence="1">BAA-1094</strain>
    </source>
</reference>